<dbReference type="OrthoDB" id="5560525at2759"/>
<feature type="coiled-coil region" evidence="3">
    <location>
        <begin position="159"/>
        <end position="236"/>
    </location>
</feature>
<keyword evidence="1 3" id="KW-0175">Coiled coil</keyword>
<dbReference type="InterPro" id="IPR040351">
    <property type="entry name" value="RAB3IL/RAB3IP/Sec2"/>
</dbReference>
<dbReference type="Pfam" id="PF06428">
    <property type="entry name" value="Sec2p"/>
    <property type="match status" value="1"/>
</dbReference>
<feature type="compositionally biased region" description="Polar residues" evidence="4">
    <location>
        <begin position="19"/>
        <end position="28"/>
    </location>
</feature>
<evidence type="ECO:0000256" key="4">
    <source>
        <dbReference type="SAM" id="MobiDB-lite"/>
    </source>
</evidence>
<name>A0A8J2NYD6_9HEXA</name>
<dbReference type="EMBL" id="CAJVCH010205769">
    <property type="protein sequence ID" value="CAG7731088.1"/>
    <property type="molecule type" value="Genomic_DNA"/>
</dbReference>
<dbReference type="CDD" id="cd21044">
    <property type="entry name" value="Rab11BD_RAB3IP_like"/>
    <property type="match status" value="1"/>
</dbReference>
<dbReference type="GO" id="GO:0070319">
    <property type="term" value="C:Golgi to plasma membrane transport vesicle"/>
    <property type="evidence" value="ECO:0007669"/>
    <property type="project" value="TreeGrafter"/>
</dbReference>
<dbReference type="GO" id="GO:0006887">
    <property type="term" value="P:exocytosis"/>
    <property type="evidence" value="ECO:0007669"/>
    <property type="project" value="TreeGrafter"/>
</dbReference>
<gene>
    <name evidence="6" type="ORF">AFUS01_LOCUS19695</name>
</gene>
<comment type="caution">
    <text evidence="6">The sequence shown here is derived from an EMBL/GenBank/DDBJ whole genome shotgun (WGS) entry which is preliminary data.</text>
</comment>
<dbReference type="AlphaFoldDB" id="A0A8J2NYD6"/>
<feature type="domain" description="GDP/GTP exchange factor Sec2 N-terminal" evidence="5">
    <location>
        <begin position="142"/>
        <end position="234"/>
    </location>
</feature>
<evidence type="ECO:0000256" key="1">
    <source>
        <dbReference type="ARBA" id="ARBA00023054"/>
    </source>
</evidence>
<accession>A0A8J2NYD6</accession>
<comment type="similarity">
    <text evidence="2">Belongs to the SEC2 family.</text>
</comment>
<feature type="compositionally biased region" description="Basic and acidic residues" evidence="4">
    <location>
        <begin position="1"/>
        <end position="12"/>
    </location>
</feature>
<dbReference type="PANTHER" id="PTHR14430:SF0">
    <property type="entry name" value="SEC2P DOMAIN-CONTAINING PROTEIN"/>
    <property type="match status" value="1"/>
</dbReference>
<evidence type="ECO:0000256" key="3">
    <source>
        <dbReference type="SAM" id="Coils"/>
    </source>
</evidence>
<evidence type="ECO:0000259" key="5">
    <source>
        <dbReference type="Pfam" id="PF06428"/>
    </source>
</evidence>
<feature type="region of interest" description="Disordered" evidence="4">
    <location>
        <begin position="1"/>
        <end position="70"/>
    </location>
</feature>
<feature type="region of interest" description="Disordered" evidence="4">
    <location>
        <begin position="82"/>
        <end position="151"/>
    </location>
</feature>
<evidence type="ECO:0000256" key="2">
    <source>
        <dbReference type="ARBA" id="ARBA00025794"/>
    </source>
</evidence>
<keyword evidence="7" id="KW-1185">Reference proteome</keyword>
<dbReference type="GO" id="GO:0005085">
    <property type="term" value="F:guanyl-nucleotide exchange factor activity"/>
    <property type="evidence" value="ECO:0007669"/>
    <property type="project" value="InterPro"/>
</dbReference>
<organism evidence="6 7">
    <name type="scientific">Allacma fusca</name>
    <dbReference type="NCBI Taxonomy" id="39272"/>
    <lineage>
        <taxon>Eukaryota</taxon>
        <taxon>Metazoa</taxon>
        <taxon>Ecdysozoa</taxon>
        <taxon>Arthropoda</taxon>
        <taxon>Hexapoda</taxon>
        <taxon>Collembola</taxon>
        <taxon>Symphypleona</taxon>
        <taxon>Sminthuridae</taxon>
        <taxon>Allacma</taxon>
    </lineage>
</organism>
<dbReference type="InterPro" id="IPR009449">
    <property type="entry name" value="Sec2_N"/>
</dbReference>
<feature type="compositionally biased region" description="Polar residues" evidence="4">
    <location>
        <begin position="89"/>
        <end position="99"/>
    </location>
</feature>
<evidence type="ECO:0000313" key="7">
    <source>
        <dbReference type="Proteomes" id="UP000708208"/>
    </source>
</evidence>
<reference evidence="6" key="1">
    <citation type="submission" date="2021-06" db="EMBL/GenBank/DDBJ databases">
        <authorList>
            <person name="Hodson N. C."/>
            <person name="Mongue J. A."/>
            <person name="Jaron S. K."/>
        </authorList>
    </citation>
    <scope>NUCLEOTIDE SEQUENCE</scope>
</reference>
<dbReference type="Pfam" id="PF25555">
    <property type="entry name" value="RAB3A-like_C"/>
    <property type="match status" value="1"/>
</dbReference>
<sequence>MAEGADKEKENGQEELGQNRRTSSGSEDSINEIKHNKLESMTTSKLPPIDFSREKSKTPPPPCLKNGSDPVVLVANLESVKIENGSGDSGNVVSNTPSKDTVDSADGDSSRRHLKSSSLPHGVKLCSETETKSEQPTHAQPDDEEKPQEDKWVVLEEELRKAHSELKEKDAEVEKLKGIRQQVEGELTDLTAALFEATHKMVQEAKMKEVTSEKNLKEAKMQLDGLQAEVAALKTLLITSTPSRPNLGNGSNGISIFKKQHKRYPSHNHLQYGRSEDEPDSKSKAKQKCADVVIDGEHCEVDPTFHGMFVLWRQEPTLTVNHNNNKSQFLQKIYTEDIEPCLTFSNDGLVHKVRKAVEENSIWVEPIPEKYKSNVPTECALMRCPRICHYRMRFAYDSDEWFDISQSCRDRIATVCEFLNYLRYIKNGLVKASVDDAYWEIIRLRKQVALAKLGIPIS</sequence>
<dbReference type="PANTHER" id="PTHR14430">
    <property type="entry name" value="RABIN3-RELATED"/>
    <property type="match status" value="1"/>
</dbReference>
<proteinExistence type="inferred from homology"/>
<protein>
    <recommendedName>
        <fullName evidence="5">GDP/GTP exchange factor Sec2 N-terminal domain-containing protein</fullName>
    </recommendedName>
</protein>
<evidence type="ECO:0000313" key="6">
    <source>
        <dbReference type="EMBL" id="CAG7731088.1"/>
    </source>
</evidence>
<dbReference type="Proteomes" id="UP000708208">
    <property type="component" value="Unassembled WGS sequence"/>
</dbReference>